<evidence type="ECO:0000313" key="9">
    <source>
        <dbReference type="Proteomes" id="UP000663854"/>
    </source>
</evidence>
<keyword evidence="4" id="KW-0732">Signal</keyword>
<gene>
    <name evidence="8" type="ORF">JXQ802_LOCUS9555</name>
    <name evidence="7" type="ORF">PYM288_LOCUS299</name>
</gene>
<keyword evidence="3" id="KW-0964">Secreted</keyword>
<evidence type="ECO:0000256" key="4">
    <source>
        <dbReference type="ARBA" id="ARBA00022729"/>
    </source>
</evidence>
<dbReference type="PANTHER" id="PTHR13234">
    <property type="entry name" value="GAMMA-INTERFERON INDUCIBLE LYSOSOMAL THIOL REDUCTASE GILT"/>
    <property type="match status" value="1"/>
</dbReference>
<dbReference type="EMBL" id="CAJNOL010000176">
    <property type="protein sequence ID" value="CAF0909233.1"/>
    <property type="molecule type" value="Genomic_DNA"/>
</dbReference>
<evidence type="ECO:0000256" key="1">
    <source>
        <dbReference type="ARBA" id="ARBA00004613"/>
    </source>
</evidence>
<keyword evidence="5" id="KW-0325">Glycoprotein</keyword>
<dbReference type="GO" id="GO:0016671">
    <property type="term" value="F:oxidoreductase activity, acting on a sulfur group of donors, disulfide as acceptor"/>
    <property type="evidence" value="ECO:0007669"/>
    <property type="project" value="InterPro"/>
</dbReference>
<dbReference type="AlphaFoldDB" id="A0A813MTZ1"/>
<keyword evidence="6" id="KW-0472">Membrane</keyword>
<dbReference type="Proteomes" id="UP000663854">
    <property type="component" value="Unassembled WGS sequence"/>
</dbReference>
<comment type="similarity">
    <text evidence="2">Belongs to the GILT family.</text>
</comment>
<dbReference type="PANTHER" id="PTHR13234:SF8">
    <property type="entry name" value="GAMMA-INTERFERON-INDUCIBLE LYSOSOMAL THIOL REDUCTASE"/>
    <property type="match status" value="1"/>
</dbReference>
<comment type="caution">
    <text evidence="7">The sequence shown here is derived from an EMBL/GenBank/DDBJ whole genome shotgun (WGS) entry which is preliminary data.</text>
</comment>
<evidence type="ECO:0000256" key="3">
    <source>
        <dbReference type="ARBA" id="ARBA00022525"/>
    </source>
</evidence>
<sequence length="252" mass="28781">MPLYVDLKQAALRQYYRRLIWFQRLPMNQRLLFICLASIFVLGMIIFYRSYPSSDSITIISDTPVRVDFYVMSKCPDARVCELLFAPILLKLSSIINFTVSYIAQGKSSDEFTCMHGPEECLGNKQQLCVQHMCSQTTLIKFLQCQSKNFDNIPNNGEQCVKEVSDDTLKWSDIDTCVKSNKANELFHKSLEKTRSASAKKSCTIYLNGKDWCTHDGAWYGCSEGYDEKSLIKAICSRYNGPNKPIECNTAM</sequence>
<dbReference type="EMBL" id="CAJNOH010000001">
    <property type="protein sequence ID" value="CAF0722323.1"/>
    <property type="molecule type" value="Genomic_DNA"/>
</dbReference>
<dbReference type="GO" id="GO:0005576">
    <property type="term" value="C:extracellular region"/>
    <property type="evidence" value="ECO:0007669"/>
    <property type="project" value="UniProtKB-SubCell"/>
</dbReference>
<dbReference type="Proteomes" id="UP000663870">
    <property type="component" value="Unassembled WGS sequence"/>
</dbReference>
<keyword evidence="6" id="KW-0812">Transmembrane</keyword>
<keyword evidence="10" id="KW-1185">Reference proteome</keyword>
<proteinExistence type="inferred from homology"/>
<evidence type="ECO:0000256" key="2">
    <source>
        <dbReference type="ARBA" id="ARBA00005679"/>
    </source>
</evidence>
<evidence type="ECO:0000313" key="8">
    <source>
        <dbReference type="EMBL" id="CAF0909233.1"/>
    </source>
</evidence>
<dbReference type="InterPro" id="IPR004911">
    <property type="entry name" value="Interferon-induced_GILT"/>
</dbReference>
<name>A0A813MTZ1_9BILA</name>
<evidence type="ECO:0000256" key="5">
    <source>
        <dbReference type="ARBA" id="ARBA00023180"/>
    </source>
</evidence>
<reference evidence="7" key="1">
    <citation type="submission" date="2021-02" db="EMBL/GenBank/DDBJ databases">
        <authorList>
            <person name="Nowell W R."/>
        </authorList>
    </citation>
    <scope>NUCLEOTIDE SEQUENCE</scope>
</reference>
<dbReference type="Pfam" id="PF03227">
    <property type="entry name" value="GILT"/>
    <property type="match status" value="1"/>
</dbReference>
<evidence type="ECO:0000313" key="7">
    <source>
        <dbReference type="EMBL" id="CAF0722323.1"/>
    </source>
</evidence>
<organism evidence="7 9">
    <name type="scientific">Rotaria sordida</name>
    <dbReference type="NCBI Taxonomy" id="392033"/>
    <lineage>
        <taxon>Eukaryota</taxon>
        <taxon>Metazoa</taxon>
        <taxon>Spiralia</taxon>
        <taxon>Gnathifera</taxon>
        <taxon>Rotifera</taxon>
        <taxon>Eurotatoria</taxon>
        <taxon>Bdelloidea</taxon>
        <taxon>Philodinida</taxon>
        <taxon>Philodinidae</taxon>
        <taxon>Rotaria</taxon>
    </lineage>
</organism>
<evidence type="ECO:0000313" key="10">
    <source>
        <dbReference type="Proteomes" id="UP000663870"/>
    </source>
</evidence>
<keyword evidence="6" id="KW-1133">Transmembrane helix</keyword>
<feature type="transmembrane region" description="Helical" evidence="6">
    <location>
        <begin position="31"/>
        <end position="51"/>
    </location>
</feature>
<evidence type="ECO:0000256" key="6">
    <source>
        <dbReference type="SAM" id="Phobius"/>
    </source>
</evidence>
<comment type="subcellular location">
    <subcellularLocation>
        <location evidence="1">Secreted</location>
    </subcellularLocation>
</comment>
<accession>A0A813MTZ1</accession>
<protein>
    <submittedName>
        <fullName evidence="7">Uncharacterized protein</fullName>
    </submittedName>
</protein>